<dbReference type="PANTHER" id="PTHR23232">
    <property type="entry name" value="KRAB DOMAIN C2H2 ZINC FINGER"/>
    <property type="match status" value="1"/>
</dbReference>
<dbReference type="SMART" id="SM00349">
    <property type="entry name" value="KRAB"/>
    <property type="match status" value="1"/>
</dbReference>
<protein>
    <submittedName>
        <fullName evidence="2">ZFP30 zinc finger protein</fullName>
    </submittedName>
</protein>
<comment type="caution">
    <text evidence="2">The sequence shown here is derived from an EMBL/GenBank/DDBJ whole genome shotgun (WGS) entry which is preliminary data.</text>
</comment>
<dbReference type="SUPFAM" id="SSF109640">
    <property type="entry name" value="KRAB domain (Kruppel-associated box)"/>
    <property type="match status" value="1"/>
</dbReference>
<dbReference type="Proteomes" id="UP000664940">
    <property type="component" value="Unassembled WGS sequence"/>
</dbReference>
<gene>
    <name evidence="2" type="ORF">HJG60_020609</name>
</gene>
<accession>A0A833YT16</accession>
<dbReference type="InterPro" id="IPR050169">
    <property type="entry name" value="Krueppel_C2H2_ZnF"/>
</dbReference>
<reference evidence="2 3" key="1">
    <citation type="journal article" date="2020" name="Nature">
        <title>Six reference-quality genomes reveal evolution of bat adaptations.</title>
        <authorList>
            <person name="Jebb D."/>
            <person name="Huang Z."/>
            <person name="Pippel M."/>
            <person name="Hughes G.M."/>
            <person name="Lavrichenko K."/>
            <person name="Devanna P."/>
            <person name="Winkler S."/>
            <person name="Jermiin L.S."/>
            <person name="Skirmuntt E.C."/>
            <person name="Katzourakis A."/>
            <person name="Burkitt-Gray L."/>
            <person name="Ray D.A."/>
            <person name="Sullivan K.A.M."/>
            <person name="Roscito J.G."/>
            <person name="Kirilenko B.M."/>
            <person name="Davalos L.M."/>
            <person name="Corthals A.P."/>
            <person name="Power M.L."/>
            <person name="Jones G."/>
            <person name="Ransome R.D."/>
            <person name="Dechmann D.K.N."/>
            <person name="Locatelli A.G."/>
            <person name="Puechmaille S.J."/>
            <person name="Fedrigo O."/>
            <person name="Jarvis E.D."/>
            <person name="Hiller M."/>
            <person name="Vernes S.C."/>
            <person name="Myers E.W."/>
            <person name="Teeling E.C."/>
        </authorList>
    </citation>
    <scope>NUCLEOTIDE SEQUENCE [LARGE SCALE GENOMIC DNA]</scope>
    <source>
        <strain evidence="2">Bat1K_MPI-CBG_1</strain>
    </source>
</reference>
<dbReference type="EMBL" id="JABVXQ010000014">
    <property type="protein sequence ID" value="KAF6080023.1"/>
    <property type="molecule type" value="Genomic_DNA"/>
</dbReference>
<dbReference type="PANTHER" id="PTHR23232:SF117">
    <property type="entry name" value="KRAB DOMAIN-CONTAINING PROTEIN"/>
    <property type="match status" value="1"/>
</dbReference>
<evidence type="ECO:0000313" key="3">
    <source>
        <dbReference type="Proteomes" id="UP000664940"/>
    </source>
</evidence>
<dbReference type="PROSITE" id="PS50805">
    <property type="entry name" value="KRAB"/>
    <property type="match status" value="1"/>
</dbReference>
<dbReference type="AlphaFoldDB" id="A0A833YT16"/>
<dbReference type="Gene3D" id="6.10.140.140">
    <property type="match status" value="1"/>
</dbReference>
<organism evidence="2 3">
    <name type="scientific">Phyllostomus discolor</name>
    <name type="common">pale spear-nosed bat</name>
    <dbReference type="NCBI Taxonomy" id="89673"/>
    <lineage>
        <taxon>Eukaryota</taxon>
        <taxon>Metazoa</taxon>
        <taxon>Chordata</taxon>
        <taxon>Craniata</taxon>
        <taxon>Vertebrata</taxon>
        <taxon>Euteleostomi</taxon>
        <taxon>Mammalia</taxon>
        <taxon>Eutheria</taxon>
        <taxon>Laurasiatheria</taxon>
        <taxon>Chiroptera</taxon>
        <taxon>Yangochiroptera</taxon>
        <taxon>Phyllostomidae</taxon>
        <taxon>Phyllostominae</taxon>
        <taxon>Phyllostomus</taxon>
    </lineage>
</organism>
<feature type="domain" description="KRAB" evidence="1">
    <location>
        <begin position="6"/>
        <end position="77"/>
    </location>
</feature>
<sequence length="153" mass="18029">MAHDLVIFRDVTVDFSQEEWECLNSYQRNLYRDVILENYSNLVSVGCSISKPDVITLLEQGKEPWMVMRDEKNKWRPATPVIIQWTHEQYGHGGRDEDYAWDQQRELSLARADLQMAIVKSSIGQQQRPTLKPPRPPIWHHSWEYSARYLIAS</sequence>
<evidence type="ECO:0000313" key="2">
    <source>
        <dbReference type="EMBL" id="KAF6080023.1"/>
    </source>
</evidence>
<dbReference type="GO" id="GO:0006355">
    <property type="term" value="P:regulation of DNA-templated transcription"/>
    <property type="evidence" value="ECO:0007669"/>
    <property type="project" value="InterPro"/>
</dbReference>
<dbReference type="CDD" id="cd07765">
    <property type="entry name" value="KRAB_A-box"/>
    <property type="match status" value="1"/>
</dbReference>
<dbReference type="InterPro" id="IPR001909">
    <property type="entry name" value="KRAB"/>
</dbReference>
<evidence type="ECO:0000259" key="1">
    <source>
        <dbReference type="PROSITE" id="PS50805"/>
    </source>
</evidence>
<dbReference type="InterPro" id="IPR036051">
    <property type="entry name" value="KRAB_dom_sf"/>
</dbReference>
<name>A0A833YT16_9CHIR</name>
<proteinExistence type="predicted"/>
<dbReference type="Pfam" id="PF01352">
    <property type="entry name" value="KRAB"/>
    <property type="match status" value="1"/>
</dbReference>